<dbReference type="AlphaFoldDB" id="A0A1H2BYY4"/>
<evidence type="ECO:0000313" key="1">
    <source>
        <dbReference type="EMBL" id="SDT63267.1"/>
    </source>
</evidence>
<reference evidence="2" key="1">
    <citation type="submission" date="2016-10" db="EMBL/GenBank/DDBJ databases">
        <authorList>
            <person name="Varghese N."/>
            <person name="Submissions S."/>
        </authorList>
    </citation>
    <scope>NUCLEOTIDE SEQUENCE [LARGE SCALE GENOMIC DNA]</scope>
    <source>
        <strain evidence="2">LMG 26867</strain>
    </source>
</reference>
<dbReference type="EMBL" id="LT629762">
    <property type="protein sequence ID" value="SDT63267.1"/>
    <property type="molecule type" value="Genomic_DNA"/>
</dbReference>
<protein>
    <submittedName>
        <fullName evidence="1">Uncharacterized protein</fullName>
    </submittedName>
</protein>
<gene>
    <name evidence="1" type="ORF">SAMN05216222_5615</name>
</gene>
<proteinExistence type="predicted"/>
<dbReference type="STRING" id="1148509.SAMN05216222_5615"/>
<accession>A0A1H2BYY4</accession>
<organism evidence="1 2">
    <name type="scientific">Pseudomonas prosekii</name>
    <dbReference type="NCBI Taxonomy" id="1148509"/>
    <lineage>
        <taxon>Bacteria</taxon>
        <taxon>Pseudomonadati</taxon>
        <taxon>Pseudomonadota</taxon>
        <taxon>Gammaproteobacteria</taxon>
        <taxon>Pseudomonadales</taxon>
        <taxon>Pseudomonadaceae</taxon>
        <taxon>Pseudomonas</taxon>
    </lineage>
</organism>
<sequence length="286" mass="31098">MPGSKSRKSAVAASALDIGILLNAPGVEGVDPGDASGTLPIDAPTNGLVVKVPRWPAFPGVPDVEHTVNIYIVGSAVSVARRAYSIVDDAAEFYIPVAALALPNRPSFEIIYIVRTPNPTTSPPRRLTFKVAEPPTVLKEPVFPDASLYGYIICRKNKPSGPESLFIWEGIRIFIPFDTRFQENDVVTLVWQGWATLNIAPPALTVPASFTVTVTAADIRDRNSLRIVIQPFVTWIKPMTANHSASATYTLLRRGAAIFKSRTGLVKLDRKIPGESGFCENSSWMK</sequence>
<dbReference type="RefSeq" id="WP_092281338.1">
    <property type="nucleotide sequence ID" value="NZ_LT629762.1"/>
</dbReference>
<name>A0A1H2BYY4_9PSED</name>
<dbReference type="Proteomes" id="UP000198481">
    <property type="component" value="Chromosome I"/>
</dbReference>
<evidence type="ECO:0000313" key="2">
    <source>
        <dbReference type="Proteomes" id="UP000198481"/>
    </source>
</evidence>